<organism evidence="2 3">
    <name type="scientific">Pseudoalteromonas haloplanktis</name>
    <name type="common">Alteromonas haloplanktis</name>
    <dbReference type="NCBI Taxonomy" id="228"/>
    <lineage>
        <taxon>Bacteria</taxon>
        <taxon>Pseudomonadati</taxon>
        <taxon>Pseudomonadota</taxon>
        <taxon>Gammaproteobacteria</taxon>
        <taxon>Alteromonadales</taxon>
        <taxon>Pseudoalteromonadaceae</taxon>
        <taxon>Pseudoalteromonas</taxon>
    </lineage>
</organism>
<dbReference type="Proteomes" id="UP001226574">
    <property type="component" value="Unassembled WGS sequence"/>
</dbReference>
<dbReference type="InterPro" id="IPR027417">
    <property type="entry name" value="P-loop_NTPase"/>
</dbReference>
<feature type="coiled-coil region" evidence="1">
    <location>
        <begin position="698"/>
        <end position="725"/>
    </location>
</feature>
<evidence type="ECO:0000313" key="2">
    <source>
        <dbReference type="EMBL" id="MDQ9093692.1"/>
    </source>
</evidence>
<feature type="coiled-coil region" evidence="1">
    <location>
        <begin position="481"/>
        <end position="569"/>
    </location>
</feature>
<comment type="caution">
    <text evidence="2">The sequence shown here is derived from an EMBL/GenBank/DDBJ whole genome shotgun (WGS) entry which is preliminary data.</text>
</comment>
<dbReference type="RefSeq" id="WP_309039661.1">
    <property type="nucleotide sequence ID" value="NZ_JAVIFY010000019.1"/>
</dbReference>
<dbReference type="EMBL" id="JAVIFY010000019">
    <property type="protein sequence ID" value="MDQ9093692.1"/>
    <property type="molecule type" value="Genomic_DNA"/>
</dbReference>
<feature type="coiled-coil region" evidence="1">
    <location>
        <begin position="285"/>
        <end position="312"/>
    </location>
</feature>
<evidence type="ECO:0000313" key="3">
    <source>
        <dbReference type="Proteomes" id="UP001226574"/>
    </source>
</evidence>
<protein>
    <submittedName>
        <fullName evidence="2">ATPase</fullName>
    </submittedName>
</protein>
<name>A0ABU1BHH3_PSEHA</name>
<dbReference type="Gene3D" id="3.40.50.300">
    <property type="entry name" value="P-loop containing nucleotide triphosphate hydrolases"/>
    <property type="match status" value="1"/>
</dbReference>
<reference evidence="2 3" key="1">
    <citation type="submission" date="2023-08" db="EMBL/GenBank/DDBJ databases">
        <title>Pseudoalteromonas haloplanktis LL1 genome.</title>
        <authorList>
            <person name="Wu S."/>
        </authorList>
    </citation>
    <scope>NUCLEOTIDE SEQUENCE [LARGE SCALE GENOMIC DNA]</scope>
    <source>
        <strain evidence="2 3">LL1</strain>
    </source>
</reference>
<proteinExistence type="predicted"/>
<keyword evidence="3" id="KW-1185">Reference proteome</keyword>
<evidence type="ECO:0000256" key="1">
    <source>
        <dbReference type="SAM" id="Coils"/>
    </source>
</evidence>
<gene>
    <name evidence="2" type="ORF">RC083_19150</name>
</gene>
<keyword evidence="1" id="KW-0175">Coiled coil</keyword>
<accession>A0ABU1BHH3</accession>
<sequence>MKNLYGLSKLALLNTAGYAKCVIPLDKSSSICAPNNTGKSSVINALQFPLINDLRLTEWDGHDLDETRKFYFSSDQSYILLEADLPHGSVVIGVAGLGKIAGYAHQFFCYQGKLDLEQYTQGKTIIKFTKLFNHLKEQGFNPIELKAQELNALLTGGATPFDGDINLKMIPLNNVQDSAIYKEIFRRILNLHKLGAADVKRFMLRVFERHMSNSKVDFYEVWRRSFDKVNRAKRELKALESMQEPISALESMLENQTVLKGKLAAYAPKIDQALIDFDTYQQAQLDDLNLALEDIEQEKHEFEQKQQLYVQQSRDIERKQTQIEQWFLDFNALKAEFELVNKATLKVSLAQFKQDYESLSHSINSAQGQSLHTLDYRISETQKQIKSLKLQLKNLEFNLFTRMREDLSLKEVEEISRILNPDILSFATTSNGDITITDEDAFGAFLEQLSENVKGGVLTLPGATIKLKKLSAVQMQSGENKEQLTAQLNALENSLQEFKQQRDVAANVAEKQKEKDTLYDELISAESALKRFEQFEVMLQSIDAQAMLKEQLLAEREQVDDYLQDIQANSGSIADRRSIIKSKKELISRQADRLRQVKSERIDHTLDLYSGKVTPYMIDIQIDFDNLSDLVHHFNKDCQELRNFDINVRNTYLHIYNAGITKFDNENDEFSKYQKLISAFHNIDNERDAVERQARVALTEVAATIKGLREDLDRLRREMNSFNKGISQHRISNLQAFKINVIPRKMLVDSIDTIISTSSQFEQGDTLDLLSQEPYSETAVNEAKDHLIKLASDKAGLTLTDLFDIRFEVVNRAGETEHFEKIDSAGSNGTRITIKLLCGMLFIRYLLSDQEQNLYRIPIYIDEAADIDPQNQKAIIETALSFGFVPIFASVKPQISCDYIVPIRSVKDGAQNWVDEKDWIEVEHDSLTKNTEI</sequence>
<feature type="coiled-coil region" evidence="1">
    <location>
        <begin position="349"/>
        <end position="398"/>
    </location>
</feature>